<reference evidence="1 2" key="1">
    <citation type="submission" date="2018-11" db="EMBL/GenBank/DDBJ databases">
        <title>Genomic Encyclopedia of Type Strains, Phase IV (KMG-IV): sequencing the most valuable type-strain genomes for metagenomic binning, comparative biology and taxonomic classification.</title>
        <authorList>
            <person name="Goeker M."/>
        </authorList>
    </citation>
    <scope>NUCLEOTIDE SEQUENCE [LARGE SCALE GENOMIC DNA]</scope>
    <source>
        <strain evidence="1 2">DSM 102936</strain>
    </source>
</reference>
<dbReference type="Proteomes" id="UP000282654">
    <property type="component" value="Unassembled WGS sequence"/>
</dbReference>
<keyword evidence="2" id="KW-1185">Reference proteome</keyword>
<dbReference type="EMBL" id="RKRE01000003">
    <property type="protein sequence ID" value="RPF43080.1"/>
    <property type="molecule type" value="Genomic_DNA"/>
</dbReference>
<accession>A0A3N5AGV4</accession>
<evidence type="ECO:0000313" key="2">
    <source>
        <dbReference type="Proteomes" id="UP000282654"/>
    </source>
</evidence>
<evidence type="ECO:0000313" key="1">
    <source>
        <dbReference type="EMBL" id="RPF43080.1"/>
    </source>
</evidence>
<proteinExistence type="predicted"/>
<gene>
    <name evidence="1" type="ORF">EDD75_2201</name>
</gene>
<name>A0A3N5AGV4_9THEO</name>
<sequence length="265" mass="29680">MQVRLKERERHKTSPVKRIINGEDVTVSPILDKKCRVLAVKTVKRCGVRPRAEDYPIPPQVGQHRERKKLTILFRHYVTLYLRFPYKFQEKEKRQMTLKQIQERAREFQNAVLLSYSDKNEAGKQQRKIVLQVFAQGGPKAISYFLALLGAPQGLVIPTVKWCQAVQQNRRRNRRGLQRKDASHLCPVGIIAECAERAMQIAAAEATGVQLEDEAAEIAREAVEIAREAAGMAVAASGHQGLAAAGLSGFDAEGWRVKPVTGYGS</sequence>
<protein>
    <submittedName>
        <fullName evidence="1">Uncharacterized protein</fullName>
    </submittedName>
</protein>
<organism evidence="1 2">
    <name type="scientific">Thermodesulfitimonas autotrophica</name>
    <dbReference type="NCBI Taxonomy" id="1894989"/>
    <lineage>
        <taxon>Bacteria</taxon>
        <taxon>Bacillati</taxon>
        <taxon>Bacillota</taxon>
        <taxon>Clostridia</taxon>
        <taxon>Thermoanaerobacterales</taxon>
        <taxon>Thermoanaerobacteraceae</taxon>
        <taxon>Thermodesulfitimonas</taxon>
    </lineage>
</organism>
<dbReference type="AlphaFoldDB" id="A0A3N5AGV4"/>
<comment type="caution">
    <text evidence="1">The sequence shown here is derived from an EMBL/GenBank/DDBJ whole genome shotgun (WGS) entry which is preliminary data.</text>
</comment>